<dbReference type="CDD" id="cd04301">
    <property type="entry name" value="NAT_SF"/>
    <property type="match status" value="1"/>
</dbReference>
<dbReference type="GO" id="GO:0016747">
    <property type="term" value="F:acyltransferase activity, transferring groups other than amino-acyl groups"/>
    <property type="evidence" value="ECO:0007669"/>
    <property type="project" value="InterPro"/>
</dbReference>
<evidence type="ECO:0000313" key="2">
    <source>
        <dbReference type="EMBL" id="QMP84290.1"/>
    </source>
</evidence>
<dbReference type="Proteomes" id="UP000515922">
    <property type="component" value="Segment"/>
</dbReference>
<keyword evidence="2" id="KW-0808">Transferase</keyword>
<organism evidence="2 3">
    <name type="scientific">Streptomyces phage Coruscant</name>
    <dbReference type="NCBI Taxonomy" id="2739834"/>
    <lineage>
        <taxon>Viruses</taxon>
        <taxon>Duplodnaviria</taxon>
        <taxon>Heunggongvirae</taxon>
        <taxon>Uroviricota</taxon>
        <taxon>Caudoviricetes</taxon>
        <taxon>Stanwilliamsviridae</taxon>
        <taxon>Boydwoodruffvirinae</taxon>
        <taxon>Coruscantvirus</taxon>
        <taxon>Coruscantvirus coruscant</taxon>
    </lineage>
</organism>
<dbReference type="EMBL" id="MT711976">
    <property type="protein sequence ID" value="QMP84290.1"/>
    <property type="molecule type" value="Genomic_DNA"/>
</dbReference>
<evidence type="ECO:0000313" key="3">
    <source>
        <dbReference type="Proteomes" id="UP000515922"/>
    </source>
</evidence>
<dbReference type="InterPro" id="IPR016181">
    <property type="entry name" value="Acyl_CoA_acyltransferase"/>
</dbReference>
<name>A0A7G4AWA0_9CAUD</name>
<dbReference type="Pfam" id="PF00583">
    <property type="entry name" value="Acetyltransf_1"/>
    <property type="match status" value="1"/>
</dbReference>
<dbReference type="Gene3D" id="3.40.630.30">
    <property type="match status" value="1"/>
</dbReference>
<protein>
    <submittedName>
        <fullName evidence="2">Acetyltransferase</fullName>
    </submittedName>
</protein>
<evidence type="ECO:0000259" key="1">
    <source>
        <dbReference type="PROSITE" id="PS51186"/>
    </source>
</evidence>
<dbReference type="PROSITE" id="PS51186">
    <property type="entry name" value="GNAT"/>
    <property type="match status" value="1"/>
</dbReference>
<feature type="domain" description="N-acetyltransferase" evidence="1">
    <location>
        <begin position="8"/>
        <end position="132"/>
    </location>
</feature>
<reference evidence="2 3" key="1">
    <citation type="submission" date="2020-07" db="EMBL/GenBank/DDBJ databases">
        <title>Streptomyces phage Genome sequencing and assembly.</title>
        <authorList>
            <person name="Sharma V."/>
            <person name="Hardy A."/>
            <person name="Frunzke J."/>
        </authorList>
    </citation>
    <scope>NUCLEOTIDE SEQUENCE [LARGE SCALE GENOMIC DNA]</scope>
</reference>
<dbReference type="SUPFAM" id="SSF55729">
    <property type="entry name" value="Acyl-CoA N-acyltransferases (Nat)"/>
    <property type="match status" value="1"/>
</dbReference>
<gene>
    <name evidence="2" type="ORF">HUN41_00197</name>
</gene>
<proteinExistence type="predicted"/>
<keyword evidence="3" id="KW-1185">Reference proteome</keyword>
<sequence>MRTRTITKLVKNLTPDEYARCARLNLRVDGYMQEDLQRERHDKESSARVVMIKDTESDMLIAWSLAYPHNEGMVTHYYTRKTYRRQGFGGRLIKAVQKFAPKPIVVPGDEQSRLFFKAHKDQVTVRTIYAIY</sequence>
<dbReference type="InterPro" id="IPR000182">
    <property type="entry name" value="GNAT_dom"/>
</dbReference>
<accession>A0A7G4AWA0</accession>